<dbReference type="Proteomes" id="UP001410394">
    <property type="component" value="Unassembled WGS sequence"/>
</dbReference>
<keyword evidence="3" id="KW-1185">Reference proteome</keyword>
<reference evidence="2 3" key="1">
    <citation type="journal article" date="2018" name="Int. J. Syst. Evol. Microbiol.">
        <title>Uliginosibacterium sediminicola sp. nov., isolated from freshwater sediment.</title>
        <authorList>
            <person name="Hwang W.M."/>
            <person name="Kim S.M."/>
            <person name="Kang K."/>
            <person name="Ahn T.Y."/>
        </authorList>
    </citation>
    <scope>NUCLEOTIDE SEQUENCE [LARGE SCALE GENOMIC DNA]</scope>
    <source>
        <strain evidence="2 3">M1-21</strain>
    </source>
</reference>
<evidence type="ECO:0000256" key="1">
    <source>
        <dbReference type="SAM" id="Phobius"/>
    </source>
</evidence>
<dbReference type="EMBL" id="JBDIVE010000009">
    <property type="protein sequence ID" value="MEN3069791.1"/>
    <property type="molecule type" value="Genomic_DNA"/>
</dbReference>
<evidence type="ECO:0000313" key="2">
    <source>
        <dbReference type="EMBL" id="MEN3069791.1"/>
    </source>
</evidence>
<name>A0ABU9Z1U4_9RHOO</name>
<keyword evidence="1" id="KW-0812">Transmembrane</keyword>
<dbReference type="RefSeq" id="WP_345920565.1">
    <property type="nucleotide sequence ID" value="NZ_JBDIVE010000009.1"/>
</dbReference>
<protein>
    <submittedName>
        <fullName evidence="2">Uncharacterized protein</fullName>
    </submittedName>
</protein>
<keyword evidence="1" id="KW-1133">Transmembrane helix</keyword>
<feature type="transmembrane region" description="Helical" evidence="1">
    <location>
        <begin position="20"/>
        <end position="46"/>
    </location>
</feature>
<organism evidence="2 3">
    <name type="scientific">Uliginosibacterium sediminicola</name>
    <dbReference type="NCBI Taxonomy" id="2024550"/>
    <lineage>
        <taxon>Bacteria</taxon>
        <taxon>Pseudomonadati</taxon>
        <taxon>Pseudomonadota</taxon>
        <taxon>Betaproteobacteria</taxon>
        <taxon>Rhodocyclales</taxon>
        <taxon>Zoogloeaceae</taxon>
        <taxon>Uliginosibacterium</taxon>
    </lineage>
</organism>
<evidence type="ECO:0000313" key="3">
    <source>
        <dbReference type="Proteomes" id="UP001410394"/>
    </source>
</evidence>
<gene>
    <name evidence="2" type="ORF">ABDB84_15015</name>
</gene>
<sequence>MKSSFLRGLPPLLRQAPSVLGMSALARLAFALFFIAWLWAGVFWALSA</sequence>
<keyword evidence="1" id="KW-0472">Membrane</keyword>
<comment type="caution">
    <text evidence="2">The sequence shown here is derived from an EMBL/GenBank/DDBJ whole genome shotgun (WGS) entry which is preliminary data.</text>
</comment>
<proteinExistence type="predicted"/>
<accession>A0ABU9Z1U4</accession>